<evidence type="ECO:0000313" key="1">
    <source>
        <dbReference type="EMBL" id="KAF0702072.1"/>
    </source>
</evidence>
<dbReference type="SUPFAM" id="SSF57903">
    <property type="entry name" value="FYVE/PHD zinc finger"/>
    <property type="match status" value="1"/>
</dbReference>
<proteinExistence type="predicted"/>
<dbReference type="InterPro" id="IPR011011">
    <property type="entry name" value="Znf_FYVE_PHD"/>
</dbReference>
<dbReference type="AlphaFoldDB" id="A0A6G0VMK2"/>
<keyword evidence="2" id="KW-1185">Reference proteome</keyword>
<gene>
    <name evidence="1" type="ORF">FWK35_00037603</name>
</gene>
<protein>
    <submittedName>
        <fullName evidence="1">Jerky-like</fullName>
    </submittedName>
</protein>
<reference evidence="1 2" key="1">
    <citation type="submission" date="2019-08" db="EMBL/GenBank/DDBJ databases">
        <title>Whole genome of Aphis craccivora.</title>
        <authorList>
            <person name="Voronova N.V."/>
            <person name="Shulinski R.S."/>
            <person name="Bandarenka Y.V."/>
            <person name="Zhorov D.G."/>
            <person name="Warner D."/>
        </authorList>
    </citation>
    <scope>NUCLEOTIDE SEQUENCE [LARGE SCALE GENOMIC DNA]</scope>
    <source>
        <strain evidence="1">180601</strain>
        <tissue evidence="1">Whole Body</tissue>
    </source>
</reference>
<dbReference type="EMBL" id="VUJU01014445">
    <property type="protein sequence ID" value="KAF0702072.1"/>
    <property type="molecule type" value="Genomic_DNA"/>
</dbReference>
<dbReference type="OrthoDB" id="6767105at2759"/>
<evidence type="ECO:0000313" key="2">
    <source>
        <dbReference type="Proteomes" id="UP000478052"/>
    </source>
</evidence>
<accession>A0A6G0VMK2</accession>
<dbReference type="Proteomes" id="UP000478052">
    <property type="component" value="Unassembled WGS sequence"/>
</dbReference>
<feature type="non-terminal residue" evidence="1">
    <location>
        <position position="1"/>
    </location>
</feature>
<sequence length="342" mass="38953">ILDKVLKNTVRAEVLINGFRACGLFPWNVNNIDFKKCLGKNPNTEITTVVNNETDTSVLDYKQFSDIVGTETIDKFKDIKNVITNESLPEEFFVLYRLHEKLKNNEGTIHQVSNDAEQLFSDNSMPPSNEIISTTSDQIQPQEKSKNDTTPINNLELGKITENLVDVKKLSISPIESVLVWPLTPEPEEEKNDRKKKRLENIQAKKSKVPKNTLKKSNIVKDIFKASTSKNIQPERYISKVLAQPLTTIESSDQEDGTVDEINESSLRQDILYKTTGLCFACANNCNDIDNGLECMFCNKLYHIKCLDPKEYCCLGSDDILYICFKCQKNFNKLSLNFKTDF</sequence>
<organism evidence="1 2">
    <name type="scientific">Aphis craccivora</name>
    <name type="common">Cowpea aphid</name>
    <dbReference type="NCBI Taxonomy" id="307492"/>
    <lineage>
        <taxon>Eukaryota</taxon>
        <taxon>Metazoa</taxon>
        <taxon>Ecdysozoa</taxon>
        <taxon>Arthropoda</taxon>
        <taxon>Hexapoda</taxon>
        <taxon>Insecta</taxon>
        <taxon>Pterygota</taxon>
        <taxon>Neoptera</taxon>
        <taxon>Paraneoptera</taxon>
        <taxon>Hemiptera</taxon>
        <taxon>Sternorrhyncha</taxon>
        <taxon>Aphidomorpha</taxon>
        <taxon>Aphidoidea</taxon>
        <taxon>Aphididae</taxon>
        <taxon>Aphidini</taxon>
        <taxon>Aphis</taxon>
        <taxon>Aphis</taxon>
    </lineage>
</organism>
<name>A0A6G0VMK2_APHCR</name>
<comment type="caution">
    <text evidence="1">The sequence shown here is derived from an EMBL/GenBank/DDBJ whole genome shotgun (WGS) entry which is preliminary data.</text>
</comment>